<evidence type="ECO:0000313" key="3">
    <source>
        <dbReference type="EMBL" id="CAH7668846.1"/>
    </source>
</evidence>
<feature type="compositionally biased region" description="Polar residues" evidence="2">
    <location>
        <begin position="592"/>
        <end position="602"/>
    </location>
</feature>
<dbReference type="AlphaFoldDB" id="A0AAV0AJY9"/>
<dbReference type="Proteomes" id="UP001153365">
    <property type="component" value="Unassembled WGS sequence"/>
</dbReference>
<feature type="compositionally biased region" description="Basic and acidic residues" evidence="2">
    <location>
        <begin position="102"/>
        <end position="114"/>
    </location>
</feature>
<feature type="compositionally biased region" description="Low complexity" evidence="2">
    <location>
        <begin position="451"/>
        <end position="460"/>
    </location>
</feature>
<feature type="coiled-coil region" evidence="1">
    <location>
        <begin position="708"/>
        <end position="735"/>
    </location>
</feature>
<name>A0AAV0AJY9_PHAPC</name>
<feature type="compositionally biased region" description="Basic and acidic residues" evidence="2">
    <location>
        <begin position="618"/>
        <end position="627"/>
    </location>
</feature>
<evidence type="ECO:0000256" key="1">
    <source>
        <dbReference type="SAM" id="Coils"/>
    </source>
</evidence>
<organism evidence="3 4">
    <name type="scientific">Phakopsora pachyrhizi</name>
    <name type="common">Asian soybean rust disease fungus</name>
    <dbReference type="NCBI Taxonomy" id="170000"/>
    <lineage>
        <taxon>Eukaryota</taxon>
        <taxon>Fungi</taxon>
        <taxon>Dikarya</taxon>
        <taxon>Basidiomycota</taxon>
        <taxon>Pucciniomycotina</taxon>
        <taxon>Pucciniomycetes</taxon>
        <taxon>Pucciniales</taxon>
        <taxon>Phakopsoraceae</taxon>
        <taxon>Phakopsora</taxon>
    </lineage>
</organism>
<protein>
    <submittedName>
        <fullName evidence="3">Expressed protein</fullName>
    </submittedName>
</protein>
<reference evidence="3" key="1">
    <citation type="submission" date="2022-06" db="EMBL/GenBank/DDBJ databases">
        <authorList>
            <consortium name="SYNGENTA / RWTH Aachen University"/>
        </authorList>
    </citation>
    <scope>NUCLEOTIDE SEQUENCE</scope>
</reference>
<keyword evidence="1" id="KW-0175">Coiled coil</keyword>
<evidence type="ECO:0000256" key="2">
    <source>
        <dbReference type="SAM" id="MobiDB-lite"/>
    </source>
</evidence>
<dbReference type="EMBL" id="CALTRL010000611">
    <property type="protein sequence ID" value="CAH7668846.1"/>
    <property type="molecule type" value="Genomic_DNA"/>
</dbReference>
<evidence type="ECO:0000313" key="4">
    <source>
        <dbReference type="Proteomes" id="UP001153365"/>
    </source>
</evidence>
<proteinExistence type="predicted"/>
<feature type="region of interest" description="Disordered" evidence="2">
    <location>
        <begin position="233"/>
        <end position="301"/>
    </location>
</feature>
<feature type="compositionally biased region" description="Basic and acidic residues" evidence="2">
    <location>
        <begin position="265"/>
        <end position="295"/>
    </location>
</feature>
<feature type="compositionally biased region" description="Polar residues" evidence="2">
    <location>
        <begin position="118"/>
        <end position="129"/>
    </location>
</feature>
<feature type="region of interest" description="Disordered" evidence="2">
    <location>
        <begin position="98"/>
        <end position="140"/>
    </location>
</feature>
<comment type="caution">
    <text evidence="3">The sequence shown here is derived from an EMBL/GenBank/DDBJ whole genome shotgun (WGS) entry which is preliminary data.</text>
</comment>
<feature type="region of interest" description="Disordered" evidence="2">
    <location>
        <begin position="435"/>
        <end position="466"/>
    </location>
</feature>
<accession>A0AAV0AJY9</accession>
<feature type="region of interest" description="Disordered" evidence="2">
    <location>
        <begin position="566"/>
        <end position="636"/>
    </location>
</feature>
<feature type="compositionally biased region" description="Basic and acidic residues" evidence="2">
    <location>
        <begin position="242"/>
        <end position="254"/>
    </location>
</feature>
<keyword evidence="4" id="KW-1185">Reference proteome</keyword>
<gene>
    <name evidence="3" type="ORF">PPACK8108_LOCUS3407</name>
</gene>
<sequence length="996" mass="113421">MKMIATRFIIKLLYGTTLIDIGRIFVACAFTNPLSDLTKSSTILSKDLKLENTLETSNIELEHGAFQRAEDKEPVGNVEQVSVDISHPSVSIPTQSLGTAIGEEKQVKDRKENPLRNLGSSSQASSSFHRNALHSNPIPPPTFSHLHQSEGQYSHPQTTGINHNLFDSHYGSHSSLTGPFTAQPVMIPELKYTGPVVIPTIYHTYEVNYRPSHLLNDARIPAGHVSQWGLHNVPTGTWKPKNQGESRLNVESRKNTQKVRISKPPGKETNEEALSKSNVDKSGKEADIDKKKDMKTQSLQAQKDMNDNMSLEEREKVNDVGEVLNEQQEHRELKTTPAIDENKNQNHVLTQLRTHNSDSSQMRSQTLKFDSENINLAKELSKLDPQETNSNNQRFSKGKTLMDNVQFSKTNGKGSADRIMHKALKDDVFISSSLSETASKSQKDNKIEHLSSSSARELSSFPDSRDIDNSKSFESISLKNKINKKITNPITRYGETVETPQPTSNYKFALLSQKVEPNKSSNFNKFSALINKPAENNRETSHQGKEQLSVDEAFIESSNLNKMTAKLSRVPKSSAKSASQEKNGFKQGRANKASQKNNVNDSKISESERSQLNVHNEYNSRLKNDRTSKKHKKSESYQVDYKSLLIDAVKEKNDNVQIFDNYHEETAEIGKSTKDLLKRPTEEINIKNKNPIKEQSENLELKSAPSAVNKKTDEAKNLQKEASEDLEDIKQAKTLAIKELNQVNHNELLKAQSKKSKHRKNKKIKKTGNFVHQQKTHDEVINKILKWSNEPGKEISTFNKLNSFMPAKNARSFEEPRVFTDGRNEGNMRVQDNQIQFKFWFSVAEAVAKYTNDEVLDLAKIPYSTLERLIIYFGIDEAGYIFDNFKDPIQIYAIFLLGNIFQCREKQVDLRWYYTEENNEEFQKVLYLLPNYLVPAFKWLEMESVFPNLDELSSVKTAFYNEVVKKIFLLWYENNVHIKPEVYLNIKKIFGSSIQL</sequence>